<dbReference type="Proteomes" id="UP001432014">
    <property type="component" value="Chromosome"/>
</dbReference>
<dbReference type="InterPro" id="IPR051782">
    <property type="entry name" value="ABC_Transporter_VariousFunc"/>
</dbReference>
<dbReference type="InterPro" id="IPR027417">
    <property type="entry name" value="P-loop_NTPase"/>
</dbReference>
<organism evidence="5 6">
    <name type="scientific">Kitasatospora herbaricolor</name>
    <dbReference type="NCBI Taxonomy" id="68217"/>
    <lineage>
        <taxon>Bacteria</taxon>
        <taxon>Bacillati</taxon>
        <taxon>Actinomycetota</taxon>
        <taxon>Actinomycetes</taxon>
        <taxon>Kitasatosporales</taxon>
        <taxon>Streptomycetaceae</taxon>
        <taxon>Kitasatospora</taxon>
    </lineage>
</organism>
<feature type="domain" description="ABC transporter" evidence="4">
    <location>
        <begin position="13"/>
        <end position="237"/>
    </location>
</feature>
<dbReference type="EMBL" id="CP108482">
    <property type="protein sequence ID" value="WUS56423.1"/>
    <property type="molecule type" value="Genomic_DNA"/>
</dbReference>
<dbReference type="SMART" id="SM00382">
    <property type="entry name" value="AAA"/>
    <property type="match status" value="1"/>
</dbReference>
<accession>A0ABZ1W6H0</accession>
<evidence type="ECO:0000256" key="3">
    <source>
        <dbReference type="ARBA" id="ARBA00022840"/>
    </source>
</evidence>
<evidence type="ECO:0000256" key="1">
    <source>
        <dbReference type="ARBA" id="ARBA00022448"/>
    </source>
</evidence>
<dbReference type="InterPro" id="IPR003593">
    <property type="entry name" value="AAA+_ATPase"/>
</dbReference>
<dbReference type="CDD" id="cd03230">
    <property type="entry name" value="ABC_DR_subfamily_A"/>
    <property type="match status" value="1"/>
</dbReference>
<evidence type="ECO:0000313" key="5">
    <source>
        <dbReference type="EMBL" id="WUS56423.1"/>
    </source>
</evidence>
<sequence length="310" mass="32347">MIELQPDSGPPALELDGLGKRYRRGWALRDCSLRLPAGRVCALVGPNGAGKSTLMAAAAHLLRPTEGAIRVLGRSPGDPAARARTAFVAQDKPLYRGFTVAELLRLGQELNPVWDRSGAEEVLAGGDVPLSARAGSLSGGQRTRVALALAVGKRPDLLVLDEPMADLDPLARQQLMGVLLAGTAERGCTVLISSHVLAELHDACDYLVLLSGGRALLAGDIEELVDAHRLLVGTAGPAGEPAGLRPHEVVETRRSGRRLTALVRPGGPVAADWEAATPTLEDVVLAHLRSPGAPALLTGEARPVRTAVAA</sequence>
<name>A0ABZ1W6H0_9ACTN</name>
<dbReference type="InterPro" id="IPR003439">
    <property type="entry name" value="ABC_transporter-like_ATP-bd"/>
</dbReference>
<keyword evidence="1" id="KW-0813">Transport</keyword>
<dbReference type="InterPro" id="IPR017871">
    <property type="entry name" value="ABC_transporter-like_CS"/>
</dbReference>
<dbReference type="Pfam" id="PF00005">
    <property type="entry name" value="ABC_tran"/>
    <property type="match status" value="1"/>
</dbReference>
<dbReference type="Gene3D" id="3.40.50.300">
    <property type="entry name" value="P-loop containing nucleotide triphosphate hydrolases"/>
    <property type="match status" value="1"/>
</dbReference>
<gene>
    <name evidence="5" type="ORF">OG469_13370</name>
</gene>
<proteinExistence type="predicted"/>
<keyword evidence="2" id="KW-0547">Nucleotide-binding</keyword>
<keyword evidence="3 5" id="KW-0067">ATP-binding</keyword>
<dbReference type="PANTHER" id="PTHR42939:SF1">
    <property type="entry name" value="ABC TRANSPORTER ATP-BINDING PROTEIN ALBC-RELATED"/>
    <property type="match status" value="1"/>
</dbReference>
<evidence type="ECO:0000313" key="6">
    <source>
        <dbReference type="Proteomes" id="UP001432014"/>
    </source>
</evidence>
<evidence type="ECO:0000259" key="4">
    <source>
        <dbReference type="PROSITE" id="PS50893"/>
    </source>
</evidence>
<reference evidence="5 6" key="1">
    <citation type="submission" date="2022-10" db="EMBL/GenBank/DDBJ databases">
        <title>The complete genomes of actinobacterial strains from the NBC collection.</title>
        <authorList>
            <person name="Joergensen T.S."/>
            <person name="Alvarez Arevalo M."/>
            <person name="Sterndorff E.B."/>
            <person name="Faurdal D."/>
            <person name="Vuksanovic O."/>
            <person name="Mourched A.-S."/>
            <person name="Charusanti P."/>
            <person name="Shaw S."/>
            <person name="Blin K."/>
            <person name="Weber T."/>
        </authorList>
    </citation>
    <scope>NUCLEOTIDE SEQUENCE [LARGE SCALE GENOMIC DNA]</scope>
    <source>
        <strain evidence="5 6">NBC_01247</strain>
    </source>
</reference>
<dbReference type="RefSeq" id="WP_329498808.1">
    <property type="nucleotide sequence ID" value="NZ_CP108460.1"/>
</dbReference>
<dbReference type="GO" id="GO:0005524">
    <property type="term" value="F:ATP binding"/>
    <property type="evidence" value="ECO:0007669"/>
    <property type="project" value="UniProtKB-KW"/>
</dbReference>
<dbReference type="SUPFAM" id="SSF52540">
    <property type="entry name" value="P-loop containing nucleoside triphosphate hydrolases"/>
    <property type="match status" value="1"/>
</dbReference>
<dbReference type="PROSITE" id="PS00211">
    <property type="entry name" value="ABC_TRANSPORTER_1"/>
    <property type="match status" value="1"/>
</dbReference>
<dbReference type="PROSITE" id="PS50893">
    <property type="entry name" value="ABC_TRANSPORTER_2"/>
    <property type="match status" value="1"/>
</dbReference>
<protein>
    <submittedName>
        <fullName evidence="5">ABC transporter ATP-binding protein</fullName>
    </submittedName>
</protein>
<dbReference type="PANTHER" id="PTHR42939">
    <property type="entry name" value="ABC TRANSPORTER ATP-BINDING PROTEIN ALBC-RELATED"/>
    <property type="match status" value="1"/>
</dbReference>
<evidence type="ECO:0000256" key="2">
    <source>
        <dbReference type="ARBA" id="ARBA00022741"/>
    </source>
</evidence>
<keyword evidence="6" id="KW-1185">Reference proteome</keyword>